<reference evidence="1" key="1">
    <citation type="submission" date="2020-04" db="EMBL/GenBank/DDBJ databases">
        <authorList>
            <person name="Zhang T."/>
        </authorList>
    </citation>
    <scope>NUCLEOTIDE SEQUENCE</scope>
    <source>
        <strain evidence="1">HKST-UBA79</strain>
    </source>
</reference>
<gene>
    <name evidence="1" type="ORF">KC980_01765</name>
</gene>
<dbReference type="Proteomes" id="UP000740557">
    <property type="component" value="Unassembled WGS sequence"/>
</dbReference>
<sequence>MLRYILLGVVLLLAVDVGRGLYMYSLLFNKHLLEKSVYELPTNSSKNIVLFVGDEKDIDHWVPEQGYKLTWTSNAQLYPKIYQILQAQNNVDKQKTYSVLNVPNDLSTQPFLLLEIENLANLKQNKGRITFTNKHPNFLVRLLQGNFMILQVGTTYTREGPDALEKEILNYYENIHRQQPNTSKLCSINIDTVNTQNSYFKILSAECNPTESLVVELKKETHIVGEQNLKRWLQGLGITLLDNQIKYVVN</sequence>
<evidence type="ECO:0000313" key="2">
    <source>
        <dbReference type="Proteomes" id="UP000740557"/>
    </source>
</evidence>
<dbReference type="AlphaFoldDB" id="A0A955EDM7"/>
<evidence type="ECO:0000313" key="1">
    <source>
        <dbReference type="EMBL" id="MCA9308214.1"/>
    </source>
</evidence>
<dbReference type="EMBL" id="JAGQNX010000049">
    <property type="protein sequence ID" value="MCA9308214.1"/>
    <property type="molecule type" value="Genomic_DNA"/>
</dbReference>
<proteinExistence type="predicted"/>
<organism evidence="1 2">
    <name type="scientific">candidate division WWE3 bacterium</name>
    <dbReference type="NCBI Taxonomy" id="2053526"/>
    <lineage>
        <taxon>Bacteria</taxon>
        <taxon>Katanobacteria</taxon>
    </lineage>
</organism>
<reference evidence="1" key="2">
    <citation type="journal article" date="2021" name="Microbiome">
        <title>Successional dynamics and alternative stable states in a saline activated sludge microbial community over 9 years.</title>
        <authorList>
            <person name="Wang Y."/>
            <person name="Ye J."/>
            <person name="Ju F."/>
            <person name="Liu L."/>
            <person name="Boyd J.A."/>
            <person name="Deng Y."/>
            <person name="Parks D.H."/>
            <person name="Jiang X."/>
            <person name="Yin X."/>
            <person name="Woodcroft B.J."/>
            <person name="Tyson G.W."/>
            <person name="Hugenholtz P."/>
            <person name="Polz M.F."/>
            <person name="Zhang T."/>
        </authorList>
    </citation>
    <scope>NUCLEOTIDE SEQUENCE</scope>
    <source>
        <strain evidence="1">HKST-UBA79</strain>
    </source>
</reference>
<accession>A0A955EDM7</accession>
<comment type="caution">
    <text evidence="1">The sequence shown here is derived from an EMBL/GenBank/DDBJ whole genome shotgun (WGS) entry which is preliminary data.</text>
</comment>
<protein>
    <submittedName>
        <fullName evidence="1">Uncharacterized protein</fullName>
    </submittedName>
</protein>
<name>A0A955EDM7_UNCKA</name>